<accession>A0A541B170</accession>
<dbReference type="EMBL" id="VIGH01000009">
    <property type="protein sequence ID" value="TQF66054.1"/>
    <property type="molecule type" value="Genomic_DNA"/>
</dbReference>
<dbReference type="OrthoDB" id="4772742at2"/>
<dbReference type="GO" id="GO:0097367">
    <property type="term" value="F:carbohydrate derivative binding"/>
    <property type="evidence" value="ECO:0007669"/>
    <property type="project" value="InterPro"/>
</dbReference>
<comment type="caution">
    <text evidence="1">The sequence shown here is derived from an EMBL/GenBank/DDBJ whole genome shotgun (WGS) entry which is preliminary data.</text>
</comment>
<dbReference type="SUPFAM" id="SSF53697">
    <property type="entry name" value="SIS domain"/>
    <property type="match status" value="1"/>
</dbReference>
<dbReference type="Proteomes" id="UP000316256">
    <property type="component" value="Unassembled WGS sequence"/>
</dbReference>
<dbReference type="GO" id="GO:1901135">
    <property type="term" value="P:carbohydrate derivative metabolic process"/>
    <property type="evidence" value="ECO:0007669"/>
    <property type="project" value="InterPro"/>
</dbReference>
<dbReference type="AlphaFoldDB" id="A0A541B170"/>
<reference evidence="1 2" key="1">
    <citation type="submission" date="2019-06" db="EMBL/GenBank/DDBJ databases">
        <title>Rhodococcus spaelei sp. nov., isolated from a cave.</title>
        <authorList>
            <person name="Lee S.D."/>
        </authorList>
    </citation>
    <scope>NUCLEOTIDE SEQUENCE [LARGE SCALE GENOMIC DNA]</scope>
    <source>
        <strain evidence="1 2">C9-5</strain>
    </source>
</reference>
<dbReference type="RefSeq" id="WP_142102320.1">
    <property type="nucleotide sequence ID" value="NZ_VIGH01000009.1"/>
</dbReference>
<sequence length="372" mass="38164">MTAPSPLLDLDDAASVAAADSEGVMRSAALGGAQVRATAAAVTEGALDRIKDMRPRSVVMVTGGGRAGRAATVLIATAGPKVGIPILHLPAVPPWVGPLDVVVVAGDDAGDNRLLDAADSAMRRGAEVVLVAPDEGPLRAVGAGRAMALPPRVRVPDRNGFLRYLAAGLAVVATLESGRTAGLFPDLAELADELDAEAVRDRPDNEVFHNPAKSLAVRMRGRRVVLAGDGPSTTALARHGAEVLLRTAGVVAAAADLGEVVAASDRIARGGGASGGDYDPIFHDEELDGPAPSAPVRVLVLATAASRQLTARRIAVLPDADLVTMGDEDSIEMGDGEMRGPQSRERTEVEQLAVTAVRLEMAAAYLHLIGGS</sequence>
<proteinExistence type="predicted"/>
<name>A0A541B170_9NOCA</name>
<evidence type="ECO:0000313" key="2">
    <source>
        <dbReference type="Proteomes" id="UP000316256"/>
    </source>
</evidence>
<organism evidence="1 2">
    <name type="scientific">Rhodococcus spelaei</name>
    <dbReference type="NCBI Taxonomy" id="2546320"/>
    <lineage>
        <taxon>Bacteria</taxon>
        <taxon>Bacillati</taxon>
        <taxon>Actinomycetota</taxon>
        <taxon>Actinomycetes</taxon>
        <taxon>Mycobacteriales</taxon>
        <taxon>Nocardiaceae</taxon>
        <taxon>Rhodococcus</taxon>
    </lineage>
</organism>
<protein>
    <submittedName>
        <fullName evidence="1">TobH protein</fullName>
    </submittedName>
</protein>
<keyword evidence="2" id="KW-1185">Reference proteome</keyword>
<evidence type="ECO:0000313" key="1">
    <source>
        <dbReference type="EMBL" id="TQF66054.1"/>
    </source>
</evidence>
<dbReference type="InterPro" id="IPR046348">
    <property type="entry name" value="SIS_dom_sf"/>
</dbReference>
<gene>
    <name evidence="1" type="ORF">FK531_19510</name>
</gene>